<organism evidence="3 4">
    <name type="scientific">Candolleomyces aberdarensis</name>
    <dbReference type="NCBI Taxonomy" id="2316362"/>
    <lineage>
        <taxon>Eukaryota</taxon>
        <taxon>Fungi</taxon>
        <taxon>Dikarya</taxon>
        <taxon>Basidiomycota</taxon>
        <taxon>Agaricomycotina</taxon>
        <taxon>Agaricomycetes</taxon>
        <taxon>Agaricomycetidae</taxon>
        <taxon>Agaricales</taxon>
        <taxon>Agaricineae</taxon>
        <taxon>Psathyrellaceae</taxon>
        <taxon>Candolleomyces</taxon>
    </lineage>
</organism>
<feature type="transmembrane region" description="Helical" evidence="1">
    <location>
        <begin position="202"/>
        <end position="229"/>
    </location>
</feature>
<keyword evidence="4" id="KW-1185">Reference proteome</keyword>
<dbReference type="PANTHER" id="PTHR40465">
    <property type="entry name" value="CHROMOSOME 1, WHOLE GENOME SHOTGUN SEQUENCE"/>
    <property type="match status" value="1"/>
</dbReference>
<dbReference type="OrthoDB" id="3262409at2759"/>
<gene>
    <name evidence="3" type="ORF">EST38_g9037</name>
</gene>
<dbReference type="Pfam" id="PF20152">
    <property type="entry name" value="DUF6534"/>
    <property type="match status" value="1"/>
</dbReference>
<name>A0A4Q2DD58_9AGAR</name>
<feature type="transmembrane region" description="Helical" evidence="1">
    <location>
        <begin position="91"/>
        <end position="112"/>
    </location>
</feature>
<evidence type="ECO:0000313" key="3">
    <source>
        <dbReference type="EMBL" id="RXW16821.1"/>
    </source>
</evidence>
<dbReference type="PANTHER" id="PTHR40465:SF1">
    <property type="entry name" value="DUF6534 DOMAIN-CONTAINING PROTEIN"/>
    <property type="match status" value="1"/>
</dbReference>
<dbReference type="InterPro" id="IPR045339">
    <property type="entry name" value="DUF6534"/>
</dbReference>
<keyword evidence="1" id="KW-1133">Transmembrane helix</keyword>
<accession>A0A4Q2DD58</accession>
<proteinExistence type="predicted"/>
<feature type="transmembrane region" description="Helical" evidence="1">
    <location>
        <begin position="51"/>
        <end position="71"/>
    </location>
</feature>
<sequence length="319" mass="35332">MNAALPENHLLFVGPILIGSLFGYFCLGAYFVQLSHYLLNPMEHEKRVIHVLIVLVTIAEIGGVIIMSQTAWRVLCQADFNPALVLALSHWSTGAPVCYGSVALLVQCFFAWKIWRLGKEWTWIALSGVIAALALLQFSASIAIAVQFSLINRDSLRTALLRKTVIVQRSGSLACDALITGSMIWILWSYKTETSIRSTQRLLNGLIINTLENGAVTTLFVALSLAFYLSHPNDFLNQAFQQAVGRLYSNVFMASLNSRIGRYQQTHVHSMNNIANKATTGGHPKRWTKLNPFRKDQEAGVDDLNVSASIDSDKNPPNV</sequence>
<dbReference type="Proteomes" id="UP000290288">
    <property type="component" value="Unassembled WGS sequence"/>
</dbReference>
<evidence type="ECO:0000256" key="1">
    <source>
        <dbReference type="SAM" id="Phobius"/>
    </source>
</evidence>
<feature type="transmembrane region" description="Helical" evidence="1">
    <location>
        <begin position="124"/>
        <end position="151"/>
    </location>
</feature>
<evidence type="ECO:0000259" key="2">
    <source>
        <dbReference type="Pfam" id="PF20152"/>
    </source>
</evidence>
<evidence type="ECO:0000313" key="4">
    <source>
        <dbReference type="Proteomes" id="UP000290288"/>
    </source>
</evidence>
<dbReference type="AlphaFoldDB" id="A0A4Q2DD58"/>
<reference evidence="3 4" key="1">
    <citation type="submission" date="2019-01" db="EMBL/GenBank/DDBJ databases">
        <title>Draft genome sequence of Psathyrella aberdarensis IHI B618.</title>
        <authorList>
            <person name="Buettner E."/>
            <person name="Kellner H."/>
        </authorList>
    </citation>
    <scope>NUCLEOTIDE SEQUENCE [LARGE SCALE GENOMIC DNA]</scope>
    <source>
        <strain evidence="3 4">IHI B618</strain>
    </source>
</reference>
<feature type="transmembrane region" description="Helical" evidence="1">
    <location>
        <begin position="12"/>
        <end position="39"/>
    </location>
</feature>
<dbReference type="EMBL" id="SDEE01000398">
    <property type="protein sequence ID" value="RXW16821.1"/>
    <property type="molecule type" value="Genomic_DNA"/>
</dbReference>
<comment type="caution">
    <text evidence="3">The sequence shown here is derived from an EMBL/GenBank/DDBJ whole genome shotgun (WGS) entry which is preliminary data.</text>
</comment>
<feature type="transmembrane region" description="Helical" evidence="1">
    <location>
        <begin position="171"/>
        <end position="190"/>
    </location>
</feature>
<keyword evidence="1" id="KW-0812">Transmembrane</keyword>
<protein>
    <recommendedName>
        <fullName evidence="2">DUF6534 domain-containing protein</fullName>
    </recommendedName>
</protein>
<keyword evidence="1" id="KW-0472">Membrane</keyword>
<feature type="domain" description="DUF6534" evidence="2">
    <location>
        <begin position="172"/>
        <end position="259"/>
    </location>
</feature>